<dbReference type="InterPro" id="IPR011009">
    <property type="entry name" value="Kinase-like_dom_sf"/>
</dbReference>
<dbReference type="AlphaFoldDB" id="A0A7S0RNP3"/>
<feature type="region of interest" description="Disordered" evidence="1">
    <location>
        <begin position="17"/>
        <end position="61"/>
    </location>
</feature>
<dbReference type="EMBL" id="HBFA01032358">
    <property type="protein sequence ID" value="CAD8683220.1"/>
    <property type="molecule type" value="Transcribed_RNA"/>
</dbReference>
<evidence type="ECO:0000313" key="3">
    <source>
        <dbReference type="EMBL" id="CAD8683220.1"/>
    </source>
</evidence>
<sequence length="609" mass="67149">MAPTCSGLVSPTQVQRLHTPSSMHPRVANHIGNTRSASHSRETQSRTLLVRRSRTGAGRGRRGCVTRCALDMHHLLDLHQHVDTIAQGLQHMPFATGIGPTCAVMNCGDVEYRSTLDAKLRMEETGVSPIAWGLLFSALYYLTAQPGVLSGALDYYLLSPLDRATRPRFRKGDFKMEKKLGAGAFGEVYKAKCNNTKYLAANKIEGDSIPVVVKKATDFGIEEAWMNERVMRACPDVCAAFLDAFEDSTAKGKPLWLIWDFEGTKNLSDLITSKQFPYNMEEGLFGRPLNLPNGKTRKVVIMKAAMQQVLEATAALHATGIVHRDLKPQNLVLSDVKKKLKIIDLGGAADLRIGINYVPQEYLLDPRYCAPERFIMSTSTPLAPPLVIAALLAPVLWGLNRPDKFDMYAAGLILMQMAFPSLRSDNNLIAFRKVLEDCDFDLRAWRARVTAGSKTPKGLQEGFELLDESGGAGWELACGLLEKKPSNRMDAKAALSHRWFRGSSEGLMNSALLASFDKSIGLTDENSWILNSIARNGTEGAGGFTEGQLQEMGYKGKAATDPKELPTIFVSRLQRTVARVATRANNANVRRIGMPGLKFWQRDSEYGAR</sequence>
<accession>A0A7S0RNP3</accession>
<evidence type="ECO:0000259" key="2">
    <source>
        <dbReference type="PROSITE" id="PS50011"/>
    </source>
</evidence>
<dbReference type="GO" id="GO:0004672">
    <property type="term" value="F:protein kinase activity"/>
    <property type="evidence" value="ECO:0007669"/>
    <property type="project" value="InterPro"/>
</dbReference>
<evidence type="ECO:0000256" key="1">
    <source>
        <dbReference type="SAM" id="MobiDB-lite"/>
    </source>
</evidence>
<dbReference type="PANTHER" id="PTHR46699:SF4">
    <property type="entry name" value="SERINE_THREONINE-PROTEIN KINASE STN7, CHLOROPLASTIC"/>
    <property type="match status" value="1"/>
</dbReference>
<feature type="compositionally biased region" description="Basic residues" evidence="1">
    <location>
        <begin position="49"/>
        <end position="61"/>
    </location>
</feature>
<dbReference type="Gene3D" id="1.10.510.10">
    <property type="entry name" value="Transferase(Phosphotransferase) domain 1"/>
    <property type="match status" value="1"/>
</dbReference>
<protein>
    <recommendedName>
        <fullName evidence="2">Protein kinase domain-containing protein</fullName>
    </recommendedName>
</protein>
<dbReference type="PROSITE" id="PS50011">
    <property type="entry name" value="PROTEIN_KINASE_DOM"/>
    <property type="match status" value="1"/>
</dbReference>
<dbReference type="SMART" id="SM00220">
    <property type="entry name" value="S_TKc"/>
    <property type="match status" value="1"/>
</dbReference>
<name>A0A7S0RNP3_9CHLO</name>
<dbReference type="SUPFAM" id="SSF56112">
    <property type="entry name" value="Protein kinase-like (PK-like)"/>
    <property type="match status" value="1"/>
</dbReference>
<dbReference type="Pfam" id="PF00069">
    <property type="entry name" value="Pkinase"/>
    <property type="match status" value="1"/>
</dbReference>
<dbReference type="InterPro" id="IPR000719">
    <property type="entry name" value="Prot_kinase_dom"/>
</dbReference>
<dbReference type="PANTHER" id="PTHR46699">
    <property type="entry name" value="SERINE/THREONINE-PROTEIN KINASE STN8, CHLOROPLASTIC-RELATED"/>
    <property type="match status" value="1"/>
</dbReference>
<gene>
    <name evidence="3" type="ORF">POBO1169_LOCUS16278</name>
</gene>
<proteinExistence type="predicted"/>
<dbReference type="PROSITE" id="PS00108">
    <property type="entry name" value="PROTEIN_KINASE_ST"/>
    <property type="match status" value="1"/>
</dbReference>
<feature type="domain" description="Protein kinase" evidence="2">
    <location>
        <begin position="174"/>
        <end position="500"/>
    </location>
</feature>
<dbReference type="InterPro" id="IPR008271">
    <property type="entry name" value="Ser/Thr_kinase_AS"/>
</dbReference>
<dbReference type="Gene3D" id="3.30.200.20">
    <property type="entry name" value="Phosphorylase Kinase, domain 1"/>
    <property type="match status" value="1"/>
</dbReference>
<reference evidence="3" key="1">
    <citation type="submission" date="2021-01" db="EMBL/GenBank/DDBJ databases">
        <authorList>
            <person name="Corre E."/>
            <person name="Pelletier E."/>
            <person name="Niang G."/>
            <person name="Scheremetjew M."/>
            <person name="Finn R."/>
            <person name="Kale V."/>
            <person name="Holt S."/>
            <person name="Cochrane G."/>
            <person name="Meng A."/>
            <person name="Brown T."/>
            <person name="Cohen L."/>
        </authorList>
    </citation>
    <scope>NUCLEOTIDE SEQUENCE</scope>
    <source>
        <strain evidence="3">CCMP722</strain>
    </source>
</reference>
<dbReference type="GO" id="GO:0005524">
    <property type="term" value="F:ATP binding"/>
    <property type="evidence" value="ECO:0007669"/>
    <property type="project" value="InterPro"/>
</dbReference>
<organism evidence="3">
    <name type="scientific">Pyramimonas obovata</name>
    <dbReference type="NCBI Taxonomy" id="1411642"/>
    <lineage>
        <taxon>Eukaryota</taxon>
        <taxon>Viridiplantae</taxon>
        <taxon>Chlorophyta</taxon>
        <taxon>Pyramimonadophyceae</taxon>
        <taxon>Pyramimonadales</taxon>
        <taxon>Pyramimonadaceae</taxon>
        <taxon>Pyramimonas</taxon>
        <taxon>Pyramimonas incertae sedis</taxon>
    </lineage>
</organism>